<evidence type="ECO:0000313" key="2">
    <source>
        <dbReference type="Proteomes" id="UP000252004"/>
    </source>
</evidence>
<dbReference type="KEGG" id="sgz:C0216_24305"/>
<dbReference type="OrthoDB" id="9789980at2"/>
<keyword evidence="2" id="KW-1185">Reference proteome</keyword>
<dbReference type="AlphaFoldDB" id="A0A344U5J2"/>
<accession>A0A344U5J2</accession>
<reference evidence="1 2" key="1">
    <citation type="submission" date="2018-01" db="EMBL/GenBank/DDBJ databases">
        <title>Draft genome Sequence of streptomyces globosus LZH-48.</title>
        <authorList>
            <person name="Ran K."/>
            <person name="Li Z."/>
            <person name="Wei S."/>
            <person name="Dong R."/>
        </authorList>
    </citation>
    <scope>NUCLEOTIDE SEQUENCE [LARGE SCALE GENOMIC DNA]</scope>
    <source>
        <strain evidence="1 2">LZH-48</strain>
    </source>
</reference>
<dbReference type="RefSeq" id="WP_114057338.1">
    <property type="nucleotide sequence ID" value="NZ_CP030862.1"/>
</dbReference>
<gene>
    <name evidence="1" type="ORF">C0216_24305</name>
</gene>
<dbReference type="Pfam" id="PF14025">
    <property type="entry name" value="DUF4241"/>
    <property type="match status" value="1"/>
</dbReference>
<proteinExistence type="predicted"/>
<protein>
    <recommendedName>
        <fullName evidence="3">DUF4241 domain-containing protein</fullName>
    </recommendedName>
</protein>
<organism evidence="1 2">
    <name type="scientific">Streptomyces globosus</name>
    <dbReference type="NCBI Taxonomy" id="68209"/>
    <lineage>
        <taxon>Bacteria</taxon>
        <taxon>Bacillati</taxon>
        <taxon>Actinomycetota</taxon>
        <taxon>Actinomycetes</taxon>
        <taxon>Kitasatosporales</taxon>
        <taxon>Streptomycetaceae</taxon>
        <taxon>Streptomyces</taxon>
    </lineage>
</organism>
<evidence type="ECO:0008006" key="3">
    <source>
        <dbReference type="Google" id="ProtNLM"/>
    </source>
</evidence>
<sequence length="241" mass="26164">MEWVADPRLAAGPEAAWFLEAVFAPGTQMGTVYDDPTTPVVVTRIEEVASLRVPSGRLVVDAPWDDDDMWAYEQGQPTRPPRELAVRIPPGSYRMEIAWTAGPYEFMGEQCDGVDVAATRLCISDEPVAGWEMALGVGEDVDELKPGDMIGFCADANVGCFADAGAWTTLCKPFRTFVNGHWGLHDTEELPGWCNRVRDESQQADLVTFGVEIRGVVWLGRTRTGDVASIVVASGVIDSGA</sequence>
<name>A0A344U5J2_9ACTN</name>
<evidence type="ECO:0000313" key="1">
    <source>
        <dbReference type="EMBL" id="AXE26163.1"/>
    </source>
</evidence>
<dbReference type="InterPro" id="IPR025335">
    <property type="entry name" value="DUF4241"/>
</dbReference>
<dbReference type="EMBL" id="CP030862">
    <property type="protein sequence ID" value="AXE26163.1"/>
    <property type="molecule type" value="Genomic_DNA"/>
</dbReference>
<dbReference type="Proteomes" id="UP000252004">
    <property type="component" value="Chromosome"/>
</dbReference>